<dbReference type="AlphaFoldDB" id="A0A7J6KSD9"/>
<name>A0A7J6KSD9_PEROL</name>
<sequence>MDDAGLTSSSQARSLDSSAPSETVAAFNLFLNRCLIQPVEVQNALRRWFTHHYNCQYDALRKEDDLLTRGGKDVDGSRPSMEVVNSELLCAGNGPETHLLTLSSDVGTAWGSVFDRYLSSWNSSGPRGSSSLAAARSAKRGSVTLHATADEGVPEGFYDYDPLPPAKSGLGFVLRASTSGRRPTFILVRPDLPNILLRRPRELLSSRKAPRLRYRGFGEIDEWQKEWEQAYINRRPVCQHMVTGALFSLWALLESLMVDGIPDPKEMARLTRSLKLRSVVASGRPVVGLVLNDPEAAHRAQELAMALRGTNEESPTEPDALEAIFGPDSPSVKVPKVRTPDFDSEEGQDLAVKMAAYMCSLDSNSVVGSEFTTWLDVHAYLSGKNGSSVRMVSNDIDGMVFVRRWLQKLFTRGYVHRGDTGLFLMSSALSPAFTDDPSADSPADSPSKPGRLGLLLGSYYADSSSADSSIKAQGRSDSVDSVLPSSEGDYDSQGVSELTRAYVKLSQGSAELQSDLRMLLYENCTKFLGAAKAVSEVSQTTGDILDEKHGDLKVAKGAIRSACDVAQSGMPSDDTSVHKLVNTVTDLDRVQQLEALRRLPDTLAAQTDDLALVSGYRLNCEKTLHTLGQELRTVHDLEEKCLRIVDAADERLRHRIKADFDLTTADRLAMVKAVHDKSSASQEFRTIESMKLRELFKQSAPKQMATIYMPRYVEVRNALRELEVLEESFCESALAPVLNRVAESLDMDAITALLSFATTYGEVDDRWRLFARTAAGKWTEAKLAEARQECVKAKSERPLALVCGTLSTGAAEILDCWKQMGAEELGSLMLDEVCDLFGVDSIPAWKSGDENELDTMALIAKIIKQSVVDRLSISVCAGLDKTEAEAAVNGLLSRFCDDFAARRGAEIAHLEDSEERARQLAQMSKQLDETLAGLDSIQPMQVLGKVYEAFLYTLRATSSEGGLQEDITKLIAAAESVLAPDEALAVAAMVQDHA</sequence>
<organism evidence="2 3">
    <name type="scientific">Perkinsus olseni</name>
    <name type="common">Perkinsus atlanticus</name>
    <dbReference type="NCBI Taxonomy" id="32597"/>
    <lineage>
        <taxon>Eukaryota</taxon>
        <taxon>Sar</taxon>
        <taxon>Alveolata</taxon>
        <taxon>Perkinsozoa</taxon>
        <taxon>Perkinsea</taxon>
        <taxon>Perkinsida</taxon>
        <taxon>Perkinsidae</taxon>
        <taxon>Perkinsus</taxon>
    </lineage>
</organism>
<gene>
    <name evidence="2" type="ORF">FOL46_001055</name>
</gene>
<evidence type="ECO:0000313" key="2">
    <source>
        <dbReference type="EMBL" id="KAF4650263.1"/>
    </source>
</evidence>
<accession>A0A7J6KSD9</accession>
<protein>
    <submittedName>
        <fullName evidence="2">Uncharacterized protein</fullName>
    </submittedName>
</protein>
<reference evidence="2 3" key="1">
    <citation type="submission" date="2020-04" db="EMBL/GenBank/DDBJ databases">
        <title>Perkinsus olseni comparative genomics.</title>
        <authorList>
            <person name="Bogema D.R."/>
        </authorList>
    </citation>
    <scope>NUCLEOTIDE SEQUENCE [LARGE SCALE GENOMIC DNA]</scope>
    <source>
        <strain evidence="2">ATCC PRA-31</strain>
    </source>
</reference>
<proteinExistence type="predicted"/>
<feature type="region of interest" description="Disordered" evidence="1">
    <location>
        <begin position="469"/>
        <end position="492"/>
    </location>
</feature>
<evidence type="ECO:0000313" key="3">
    <source>
        <dbReference type="Proteomes" id="UP000572268"/>
    </source>
</evidence>
<dbReference type="Proteomes" id="UP000572268">
    <property type="component" value="Unassembled WGS sequence"/>
</dbReference>
<comment type="caution">
    <text evidence="2">The sequence shown here is derived from an EMBL/GenBank/DDBJ whole genome shotgun (WGS) entry which is preliminary data.</text>
</comment>
<dbReference type="EMBL" id="JABANN010001293">
    <property type="protein sequence ID" value="KAF4650263.1"/>
    <property type="molecule type" value="Genomic_DNA"/>
</dbReference>
<evidence type="ECO:0000256" key="1">
    <source>
        <dbReference type="SAM" id="MobiDB-lite"/>
    </source>
</evidence>